<proteinExistence type="predicted"/>
<dbReference type="Proteomes" id="UP001184376">
    <property type="component" value="Unassembled WGS sequence"/>
</dbReference>
<organism evidence="1 2">
    <name type="scientific">Chryseobacterium bernardetii</name>
    <dbReference type="NCBI Taxonomy" id="1241978"/>
    <lineage>
        <taxon>Bacteria</taxon>
        <taxon>Pseudomonadati</taxon>
        <taxon>Bacteroidota</taxon>
        <taxon>Flavobacteriia</taxon>
        <taxon>Flavobacteriales</taxon>
        <taxon>Weeksellaceae</taxon>
        <taxon>Chryseobacterium group</taxon>
        <taxon>Chryseobacterium</taxon>
    </lineage>
</organism>
<dbReference type="EMBL" id="JAVDRG010000002">
    <property type="protein sequence ID" value="MDR6441367.1"/>
    <property type="molecule type" value="Genomic_DNA"/>
</dbReference>
<accession>A0ACC6IUT1</accession>
<evidence type="ECO:0000313" key="2">
    <source>
        <dbReference type="Proteomes" id="UP001184376"/>
    </source>
</evidence>
<name>A0ACC6IUT1_9FLAO</name>
<evidence type="ECO:0000313" key="1">
    <source>
        <dbReference type="EMBL" id="MDR6441367.1"/>
    </source>
</evidence>
<comment type="caution">
    <text evidence="1">The sequence shown here is derived from an EMBL/GenBank/DDBJ whole genome shotgun (WGS) entry which is preliminary data.</text>
</comment>
<sequence>MKLKTQILLLFICFFLSIISSAKNSRVKNTDYITIEGIGVRDGLIKDTPEHEFVIIGGLVNIKTTELFNESNIRSRAYYISDCNKNRRQNSEPFSNQIFLNVGNEYVIELSDKKTNKLLRRYRISRIRSVPQIKMLAPRTDDLKFNFTLGFSDDVHSNISLSSNVTNVELEKAMDDTLDVEYRLTDLSTKKKISSGVLQPGEMLNVNSDTEYELRYNYLAQPETNGVKYIKIKPHWYQSIIIYSIFFLSLTTFGFYIITWKFRKKIKSSEAQQNKLEEEAMRLQSMLNPHFTFNALNSIQGLMNTGRTGEANTYLEEFGMLLRKSLSKNKDLFNSLDQELDMMRIYLRIEALRFDFQWEIIVSDVLHIAEIEIPTLLLQPLVENAVKHGVSSLKEQGQLIITCREEKNDLIIMIEDNGAWNSKTFVTGYGLALTHERIHTINTMQKDEQIFLSIDMDKDTGTQVILTFRNWLDI</sequence>
<protein>
    <submittedName>
        <fullName evidence="1">Uncharacterized protein</fullName>
    </submittedName>
</protein>
<keyword evidence="2" id="KW-1185">Reference proteome</keyword>
<gene>
    <name evidence="1" type="ORF">J2795_002067</name>
</gene>
<reference evidence="1" key="1">
    <citation type="submission" date="2023-07" db="EMBL/GenBank/DDBJ databases">
        <title>Sorghum-associated microbial communities from plants grown in Nebraska, USA.</title>
        <authorList>
            <person name="Schachtman D."/>
        </authorList>
    </citation>
    <scope>NUCLEOTIDE SEQUENCE</scope>
    <source>
        <strain evidence="1">DS1280</strain>
    </source>
</reference>